<reference evidence="9" key="1">
    <citation type="submission" date="2020-06" db="EMBL/GenBank/DDBJ databases">
        <title>Unique genomic features of the anaerobic methanotrophic archaea.</title>
        <authorList>
            <person name="Chadwick G.L."/>
            <person name="Skennerton C.T."/>
            <person name="Laso-Perez R."/>
            <person name="Leu A.O."/>
            <person name="Speth D.R."/>
            <person name="Yu H."/>
            <person name="Morgan-Lang C."/>
            <person name="Hatzenpichler R."/>
            <person name="Goudeau D."/>
            <person name="Malmstrom R."/>
            <person name="Brazelton W.J."/>
            <person name="Woyke T."/>
            <person name="Hallam S.J."/>
            <person name="Tyson G.W."/>
            <person name="Wegener G."/>
            <person name="Boetius A."/>
            <person name="Orphan V."/>
        </authorList>
    </citation>
    <scope>NUCLEOTIDE SEQUENCE</scope>
</reference>
<name>A0A7G9YYY5_9EURY</name>
<dbReference type="GO" id="GO:0005886">
    <property type="term" value="C:plasma membrane"/>
    <property type="evidence" value="ECO:0007669"/>
    <property type="project" value="UniProtKB-SubCell"/>
</dbReference>
<evidence type="ECO:0000256" key="6">
    <source>
        <dbReference type="ARBA" id="ARBA00022989"/>
    </source>
</evidence>
<evidence type="ECO:0000256" key="2">
    <source>
        <dbReference type="ARBA" id="ARBA00022475"/>
    </source>
</evidence>
<keyword evidence="2" id="KW-1003">Cell membrane</keyword>
<dbReference type="AlphaFoldDB" id="A0A7G9YYY5"/>
<accession>A0A7G9YYY5</accession>
<protein>
    <recommendedName>
        <fullName evidence="10">Exosortase/archaeosortase family protein</fullName>
    </recommendedName>
</protein>
<feature type="transmembrane region" description="Helical" evidence="8">
    <location>
        <begin position="211"/>
        <end position="233"/>
    </location>
</feature>
<keyword evidence="3" id="KW-0645">Protease</keyword>
<keyword evidence="4 8" id="KW-0812">Transmembrane</keyword>
<feature type="transmembrane region" description="Helical" evidence="8">
    <location>
        <begin position="142"/>
        <end position="161"/>
    </location>
</feature>
<feature type="transmembrane region" description="Helical" evidence="8">
    <location>
        <begin position="33"/>
        <end position="51"/>
    </location>
</feature>
<evidence type="ECO:0000256" key="4">
    <source>
        <dbReference type="ARBA" id="ARBA00022692"/>
    </source>
</evidence>
<dbReference type="Pfam" id="PF09721">
    <property type="entry name" value="Exosortase_EpsH"/>
    <property type="match status" value="1"/>
</dbReference>
<dbReference type="InterPro" id="IPR019127">
    <property type="entry name" value="Exosortase"/>
</dbReference>
<evidence type="ECO:0000256" key="5">
    <source>
        <dbReference type="ARBA" id="ARBA00022801"/>
    </source>
</evidence>
<evidence type="ECO:0008006" key="10">
    <source>
        <dbReference type="Google" id="ProtNLM"/>
    </source>
</evidence>
<evidence type="ECO:0000313" key="9">
    <source>
        <dbReference type="EMBL" id="QNO53219.1"/>
    </source>
</evidence>
<keyword evidence="6 8" id="KW-1133">Transmembrane helix</keyword>
<dbReference type="NCBIfam" id="TIGR04178">
    <property type="entry name" value="exo_archaeo"/>
    <property type="match status" value="1"/>
</dbReference>
<dbReference type="InterPro" id="IPR026392">
    <property type="entry name" value="Exo/Archaeosortase_dom"/>
</dbReference>
<keyword evidence="5" id="KW-0378">Hydrolase</keyword>
<sequence length="275" mass="30911">MKKITILLALLLSVLYFRSFIWLTNAWLADPYYSYGFLVLIIAGFIAWINIRNYNKEDEFESEPEPFKHGFFVFAFGLLLYTAGFIKIFPFLLAVSFLFTLSGLILYFYGKPLMRSLLFPVSFLIFAIPLPFVFLEKIASFLQLLSASYSASIIELLGIAVTRRGAEIYLQNAAFTIGAPCSGMNTLISLLALATIFIYILKCPLYKKAMLLCAAIPIAIFANILRVTSILLVANHYGAEAAMKFFHNFSSPLLFIGAFMFLILISIIIGCKLKI</sequence>
<evidence type="ECO:0000256" key="3">
    <source>
        <dbReference type="ARBA" id="ARBA00022670"/>
    </source>
</evidence>
<feature type="transmembrane region" description="Helical" evidence="8">
    <location>
        <begin position="117"/>
        <end position="135"/>
    </location>
</feature>
<evidence type="ECO:0000256" key="7">
    <source>
        <dbReference type="ARBA" id="ARBA00023136"/>
    </source>
</evidence>
<dbReference type="GO" id="GO:0008233">
    <property type="term" value="F:peptidase activity"/>
    <property type="evidence" value="ECO:0007669"/>
    <property type="project" value="UniProtKB-KW"/>
</dbReference>
<organism evidence="9">
    <name type="scientific">Candidatus Methanophagaceae archaeon ANME-1 ERB6</name>
    <dbReference type="NCBI Taxonomy" id="2759912"/>
    <lineage>
        <taxon>Archaea</taxon>
        <taxon>Methanobacteriati</taxon>
        <taxon>Methanobacteriota</taxon>
        <taxon>Stenosarchaea group</taxon>
        <taxon>Methanomicrobia</taxon>
        <taxon>Candidatus Methanophagales</taxon>
        <taxon>Candidatus Methanophagaceae</taxon>
    </lineage>
</organism>
<keyword evidence="7 8" id="KW-0472">Membrane</keyword>
<proteinExistence type="predicted"/>
<feature type="transmembrane region" description="Helical" evidence="8">
    <location>
        <begin position="253"/>
        <end position="271"/>
    </location>
</feature>
<feature type="transmembrane region" description="Helical" evidence="8">
    <location>
        <begin position="173"/>
        <end position="199"/>
    </location>
</feature>
<dbReference type="InterPro" id="IPR013426">
    <property type="entry name" value="EpsH-like"/>
</dbReference>
<dbReference type="GO" id="GO:0006508">
    <property type="term" value="P:proteolysis"/>
    <property type="evidence" value="ECO:0007669"/>
    <property type="project" value="UniProtKB-KW"/>
</dbReference>
<feature type="transmembrane region" description="Helical" evidence="8">
    <location>
        <begin position="72"/>
        <end position="105"/>
    </location>
</feature>
<comment type="subcellular location">
    <subcellularLocation>
        <location evidence="1">Cell membrane</location>
        <topology evidence="1">Multi-pass membrane protein</topology>
    </subcellularLocation>
</comment>
<evidence type="ECO:0000256" key="8">
    <source>
        <dbReference type="SAM" id="Phobius"/>
    </source>
</evidence>
<gene>
    <name evidence="9" type="ORF">HNLOENAD_00019</name>
</gene>
<dbReference type="NCBIfam" id="TIGR02602">
    <property type="entry name" value="8TM_EpsH"/>
    <property type="match status" value="1"/>
</dbReference>
<dbReference type="EMBL" id="MT631534">
    <property type="protein sequence ID" value="QNO53219.1"/>
    <property type="molecule type" value="Genomic_DNA"/>
</dbReference>
<evidence type="ECO:0000256" key="1">
    <source>
        <dbReference type="ARBA" id="ARBA00004651"/>
    </source>
</evidence>